<dbReference type="OrthoDB" id="92254at2"/>
<dbReference type="SUPFAM" id="SSF53955">
    <property type="entry name" value="Lysozyme-like"/>
    <property type="match status" value="1"/>
</dbReference>
<dbReference type="GO" id="GO:0016020">
    <property type="term" value="C:membrane"/>
    <property type="evidence" value="ECO:0007669"/>
    <property type="project" value="InterPro"/>
</dbReference>
<name>A0A0P7Z4U1_9GAMM</name>
<feature type="domain" description="Transglycosylase SLT" evidence="3">
    <location>
        <begin position="118"/>
        <end position="222"/>
    </location>
</feature>
<sequence length="238" mass="25966">MNHRCIAILTKTTATLIAGALLLAGLAHANSIQRIVHPDGRVEFTNVKSSQTQPRASSRNETVYRYTDEHGVIAYSSQRPSDADFDVIRFHCYACDPGSKVDWHKTPLFVRPYRDEILTAAREFDVDPALVRAVIHAESAFNPAAISPVGAQGLMQLMPGTAKELGVENALEVTENIRGGVNYLAKMLQRFGGDTRLATAAYNAGPGAVGRYNGIPPFAETKAYVERVGILHQRYAAN</sequence>
<protein>
    <submittedName>
        <fullName evidence="4">Putative soluble lytic transglycosylase</fullName>
    </submittedName>
</protein>
<dbReference type="PANTHER" id="PTHR37423">
    <property type="entry name" value="SOLUBLE LYTIC MUREIN TRANSGLYCOSYLASE-RELATED"/>
    <property type="match status" value="1"/>
</dbReference>
<feature type="signal peptide" evidence="2">
    <location>
        <begin position="1"/>
        <end position="29"/>
    </location>
</feature>
<evidence type="ECO:0000256" key="1">
    <source>
        <dbReference type="ARBA" id="ARBA00007734"/>
    </source>
</evidence>
<evidence type="ECO:0000313" key="5">
    <source>
        <dbReference type="Proteomes" id="UP000050416"/>
    </source>
</evidence>
<dbReference type="PROSITE" id="PS00922">
    <property type="entry name" value="TRANSGLYCOSYLASE"/>
    <property type="match status" value="1"/>
</dbReference>
<reference evidence="4 5" key="1">
    <citation type="submission" date="2015-09" db="EMBL/GenBank/DDBJ databases">
        <title>Identification and resolution of microdiversity through metagenomic sequencing of parallel consortia.</title>
        <authorList>
            <person name="Nelson W.C."/>
            <person name="Romine M.F."/>
            <person name="Lindemann S.R."/>
        </authorList>
    </citation>
    <scope>NUCLEOTIDE SEQUENCE [LARGE SCALE GENOMIC DNA]</scope>
    <source>
        <strain evidence="4">HL-55</strain>
    </source>
</reference>
<evidence type="ECO:0000256" key="2">
    <source>
        <dbReference type="SAM" id="SignalP"/>
    </source>
</evidence>
<dbReference type="Pfam" id="PF01464">
    <property type="entry name" value="SLT"/>
    <property type="match status" value="1"/>
</dbReference>
<dbReference type="InterPro" id="IPR000189">
    <property type="entry name" value="Transglyc_AS"/>
</dbReference>
<dbReference type="InterPro" id="IPR023346">
    <property type="entry name" value="Lysozyme-like_dom_sf"/>
</dbReference>
<dbReference type="Gene3D" id="1.10.530.10">
    <property type="match status" value="1"/>
</dbReference>
<dbReference type="GO" id="GO:0000270">
    <property type="term" value="P:peptidoglycan metabolic process"/>
    <property type="evidence" value="ECO:0007669"/>
    <property type="project" value="InterPro"/>
</dbReference>
<dbReference type="PATRIC" id="fig|1305731.5.peg.2747"/>
<dbReference type="STRING" id="1305731.GCA_000934705_00276"/>
<evidence type="ECO:0000259" key="3">
    <source>
        <dbReference type="Pfam" id="PF01464"/>
    </source>
</evidence>
<dbReference type="AlphaFoldDB" id="A0A0P7Z4U1"/>
<dbReference type="InterPro" id="IPR008258">
    <property type="entry name" value="Transglycosylase_SLT_dom_1"/>
</dbReference>
<comment type="caution">
    <text evidence="4">The sequence shown here is derived from an EMBL/GenBank/DDBJ whole genome shotgun (WGS) entry which is preliminary data.</text>
</comment>
<feature type="chain" id="PRO_5006146912" evidence="2">
    <location>
        <begin position="30"/>
        <end position="238"/>
    </location>
</feature>
<dbReference type="Proteomes" id="UP000050416">
    <property type="component" value="Unassembled WGS sequence"/>
</dbReference>
<dbReference type="EMBL" id="LJZQ01000006">
    <property type="protein sequence ID" value="KPQ29427.1"/>
    <property type="molecule type" value="Genomic_DNA"/>
</dbReference>
<comment type="similarity">
    <text evidence="1">Belongs to the transglycosylase Slt family.</text>
</comment>
<evidence type="ECO:0000313" key="4">
    <source>
        <dbReference type="EMBL" id="KPQ29427.1"/>
    </source>
</evidence>
<organism evidence="4 5">
    <name type="scientific">Marinobacter excellens HL-55</name>
    <dbReference type="NCBI Taxonomy" id="1305731"/>
    <lineage>
        <taxon>Bacteria</taxon>
        <taxon>Pseudomonadati</taxon>
        <taxon>Pseudomonadota</taxon>
        <taxon>Gammaproteobacteria</taxon>
        <taxon>Pseudomonadales</taxon>
        <taxon>Marinobacteraceae</taxon>
        <taxon>Marinobacter</taxon>
    </lineage>
</organism>
<keyword evidence="2" id="KW-0732">Signal</keyword>
<accession>A0A0P7Z4U1</accession>
<dbReference type="PANTHER" id="PTHR37423:SF2">
    <property type="entry name" value="MEMBRANE-BOUND LYTIC MUREIN TRANSGLYCOSYLASE C"/>
    <property type="match status" value="1"/>
</dbReference>
<gene>
    <name evidence="4" type="ORF">HLUCCX14_06200</name>
</gene>
<proteinExistence type="inferred from homology"/>
<dbReference type="GO" id="GO:0008933">
    <property type="term" value="F:peptidoglycan lytic transglycosylase activity"/>
    <property type="evidence" value="ECO:0007669"/>
    <property type="project" value="InterPro"/>
</dbReference>
<dbReference type="CDD" id="cd00254">
    <property type="entry name" value="LT-like"/>
    <property type="match status" value="1"/>
</dbReference>